<dbReference type="SMART" id="SM00968">
    <property type="entry name" value="SMC_hinge"/>
    <property type="match status" value="1"/>
</dbReference>
<evidence type="ECO:0000256" key="11">
    <source>
        <dbReference type="PIRNR" id="PIRNR005719"/>
    </source>
</evidence>
<keyword evidence="4" id="KW-0547">Nucleotide-binding</keyword>
<keyword evidence="14" id="KW-1185">Reference proteome</keyword>
<dbReference type="SUPFAM" id="SSF52540">
    <property type="entry name" value="P-loop containing nucleoside triphosphate hydrolases"/>
    <property type="match status" value="1"/>
</dbReference>
<dbReference type="Pfam" id="PF06470">
    <property type="entry name" value="SMC_hinge"/>
    <property type="match status" value="1"/>
</dbReference>
<evidence type="ECO:0000256" key="1">
    <source>
        <dbReference type="ARBA" id="ARBA00004123"/>
    </source>
</evidence>
<keyword evidence="6" id="KW-0067">ATP-binding</keyword>
<dbReference type="Gene3D" id="3.30.70.1620">
    <property type="match status" value="1"/>
</dbReference>
<dbReference type="InterPro" id="IPR003395">
    <property type="entry name" value="RecF/RecN/SMC_N"/>
</dbReference>
<dbReference type="SUPFAM" id="SSF75553">
    <property type="entry name" value="Smc hinge domain"/>
    <property type="match status" value="1"/>
</dbReference>
<organism evidence="14 15">
    <name type="scientific">Polistes dominula</name>
    <name type="common">European paper wasp</name>
    <name type="synonym">Vespa dominula</name>
    <dbReference type="NCBI Taxonomy" id="743375"/>
    <lineage>
        <taxon>Eukaryota</taxon>
        <taxon>Metazoa</taxon>
        <taxon>Ecdysozoa</taxon>
        <taxon>Arthropoda</taxon>
        <taxon>Hexapoda</taxon>
        <taxon>Insecta</taxon>
        <taxon>Pterygota</taxon>
        <taxon>Neoptera</taxon>
        <taxon>Endopterygota</taxon>
        <taxon>Hymenoptera</taxon>
        <taxon>Apocrita</taxon>
        <taxon>Aculeata</taxon>
        <taxon>Vespoidea</taxon>
        <taxon>Vespidae</taxon>
        <taxon>Polistinae</taxon>
        <taxon>Polistini</taxon>
        <taxon>Polistes</taxon>
    </lineage>
</organism>
<evidence type="ECO:0000256" key="9">
    <source>
        <dbReference type="ARBA" id="ARBA00023242"/>
    </source>
</evidence>
<dbReference type="CDD" id="cd03273">
    <property type="entry name" value="ABC_SMC2_euk"/>
    <property type="match status" value="1"/>
</dbReference>
<comment type="subcellular location">
    <subcellularLocation>
        <location evidence="1 11">Nucleus</location>
    </subcellularLocation>
</comment>
<dbReference type="InterPro" id="IPR027120">
    <property type="entry name" value="Smc2_ABC"/>
</dbReference>
<gene>
    <name evidence="15" type="primary">LOC107073154</name>
</gene>
<dbReference type="PANTHER" id="PTHR43977">
    <property type="entry name" value="STRUCTURAL MAINTENANCE OF CHROMOSOMES PROTEIN 3"/>
    <property type="match status" value="1"/>
</dbReference>
<dbReference type="GeneID" id="107073154"/>
<evidence type="ECO:0000256" key="7">
    <source>
        <dbReference type="ARBA" id="ARBA00023054"/>
    </source>
</evidence>
<evidence type="ECO:0000256" key="4">
    <source>
        <dbReference type="ARBA" id="ARBA00022741"/>
    </source>
</evidence>
<keyword evidence="7 12" id="KW-0175">Coiled coil</keyword>
<evidence type="ECO:0000256" key="2">
    <source>
        <dbReference type="ARBA" id="ARBA00005231"/>
    </source>
</evidence>
<feature type="coiled-coil region" evidence="12">
    <location>
        <begin position="968"/>
        <end position="1010"/>
    </location>
</feature>
<keyword evidence="3" id="KW-0132">Cell division</keyword>
<evidence type="ECO:0000259" key="13">
    <source>
        <dbReference type="SMART" id="SM00968"/>
    </source>
</evidence>
<keyword evidence="5" id="KW-0498">Mitosis</keyword>
<sequence length="1176" mass="136578">MYIKSMVLEGFKSYGKRIEINNFDKEFNAVTGFNGSGKSNILDAICFVLGITNLSQVRATSLQDLVYKSGQAGIQKATVTIIFDNRDRESSPIGYEHHKELVITRQIIIGGKNKYLINGLSVPNKRVQDLFCSVQLNVNNPHFLIMQGRITKVLNMKPFEILSMIEEASGTRMYETKKQMSLKTIEKKENKLKEINNVLEQEIAPKLNKLKEERSYYMEYQRVQRELEHYNRLNIAWEYIKTTKSYNEAEEQTQLTKNQINEKMTRINIGNKEIEEIDMKLNEMYKIKNAEFSEQLGKLEDELKDVEKEQFKITAKFNGNKEDIKATEKTAEELKANINDEEETLLVKEKEFEKVGSLFKELKENDEKDSVALMAAQENYQKISSGLLQTENGENATLEQQLINAKQYVTQAQTELQQLQMNLDHAKTQLNTKLKDMRNTKDEYRKDSNVLEKKEEILKNLEDQLARINYKDRLEELQAHKHTFNNEIRCLQDKIDLLEQQYPRLRFYYKKPDLNFKEDSVKGLVCTSLKIKNKNAAYALDLAAGAKLYNVIVDTEDNGMKLLERGQLQQRITIIPLNKIEGRTMDRHIIELAEKLVGADKVQPALSLIDFSEEIRPAMTWIFGQIFICKDMETAEKIAFHKKIMKKCVTLEGDIFDPVGALSGGAASKTESVLLKIEEYNKMKDLLKQKQQDLLKIDEDLITNEKAREQYVLLKDKYDLIKYEINMIQQRLQQTLHHKTKEEVELLKTNIDNLMERIDAARNLEKDNLIKTKELECQLKDVVNIRENQLKEAENLLTSLKKKAEKSRAEWQKREKEFQTLELEIKELRGIIQTEKQQLIKIEDKLIQLNEIGNTFAKELEEINVKVKSSKDRVKERKQIINKQNEEMQKLKTKKENITKQKGEDELEIKTLNHQIASCIGVSSKCAHKLKDLKKQYPWIEEDKQYFEKPGGMYDFKVNHPEETDKKLQQLRTECKQLKRNVNTRAINLLDKEEEQYNDMMKKKKIVENDKKKILETIQYLDKKKKEALQKAWLQVNKDFGSIFSSLLPGSNAKLVPPENQTITDGLEIRIGFSGVWKESLGELSGGQRSLVALSLILAMLLFKPAPLYILDEVDAALDLSHTENIGKMLKRHFKHSQFIVVSLKDGMFNNANVLFTTRFIDGMSTVIRTEKSKSK</sequence>
<reference evidence="15" key="1">
    <citation type="submission" date="2025-08" db="UniProtKB">
        <authorList>
            <consortium name="RefSeq"/>
        </authorList>
    </citation>
    <scope>IDENTIFICATION</scope>
    <source>
        <tissue evidence="15">Whole body</tissue>
    </source>
</reference>
<name>A0ABM1J9J9_POLDO</name>
<feature type="coiled-coil region" evidence="12">
    <location>
        <begin position="246"/>
        <end position="351"/>
    </location>
</feature>
<dbReference type="RefSeq" id="XP_015189137.1">
    <property type="nucleotide sequence ID" value="XM_015333651.1"/>
</dbReference>
<dbReference type="Pfam" id="PF02463">
    <property type="entry name" value="SMC_N"/>
    <property type="match status" value="2"/>
</dbReference>
<keyword evidence="8" id="KW-0226">DNA condensation</keyword>
<feature type="coiled-coil region" evidence="12">
    <location>
        <begin position="395"/>
        <end position="501"/>
    </location>
</feature>
<evidence type="ECO:0000256" key="3">
    <source>
        <dbReference type="ARBA" id="ARBA00022618"/>
    </source>
</evidence>
<evidence type="ECO:0000256" key="8">
    <source>
        <dbReference type="ARBA" id="ARBA00023067"/>
    </source>
</evidence>
<dbReference type="Proteomes" id="UP000694924">
    <property type="component" value="Unplaced"/>
</dbReference>
<dbReference type="InterPro" id="IPR010935">
    <property type="entry name" value="SMC_hinge"/>
</dbReference>
<feature type="coiled-coil region" evidence="12">
    <location>
        <begin position="737"/>
        <end position="908"/>
    </location>
</feature>
<keyword evidence="10" id="KW-0131">Cell cycle</keyword>
<evidence type="ECO:0000313" key="14">
    <source>
        <dbReference type="Proteomes" id="UP000694924"/>
    </source>
</evidence>
<evidence type="ECO:0000313" key="15">
    <source>
        <dbReference type="RefSeq" id="XP_015189137.1"/>
    </source>
</evidence>
<keyword evidence="9 11" id="KW-0539">Nucleus</keyword>
<dbReference type="InterPro" id="IPR024704">
    <property type="entry name" value="SMC"/>
</dbReference>
<dbReference type="Gene3D" id="3.40.50.300">
    <property type="entry name" value="P-loop containing nucleotide triphosphate hydrolases"/>
    <property type="match status" value="2"/>
</dbReference>
<dbReference type="PIRSF" id="PIRSF005719">
    <property type="entry name" value="SMC"/>
    <property type="match status" value="1"/>
</dbReference>
<evidence type="ECO:0000256" key="6">
    <source>
        <dbReference type="ARBA" id="ARBA00022840"/>
    </source>
</evidence>
<proteinExistence type="inferred from homology"/>
<feature type="domain" description="SMC hinge" evidence="13">
    <location>
        <begin position="519"/>
        <end position="639"/>
    </location>
</feature>
<evidence type="ECO:0000256" key="5">
    <source>
        <dbReference type="ARBA" id="ARBA00022776"/>
    </source>
</evidence>
<evidence type="ECO:0000256" key="10">
    <source>
        <dbReference type="ARBA" id="ARBA00023306"/>
    </source>
</evidence>
<comment type="similarity">
    <text evidence="2">Belongs to the SMC family. SMC2 subfamily.</text>
</comment>
<dbReference type="InterPro" id="IPR027417">
    <property type="entry name" value="P-loop_NTPase"/>
</dbReference>
<evidence type="ECO:0000256" key="12">
    <source>
        <dbReference type="SAM" id="Coils"/>
    </source>
</evidence>
<dbReference type="Gene3D" id="1.20.1060.20">
    <property type="match status" value="1"/>
</dbReference>
<accession>A0ABM1J9J9</accession>
<protein>
    <recommendedName>
        <fullName evidence="11">Structural maintenance of chromosomes protein</fullName>
    </recommendedName>
</protein>
<dbReference type="InterPro" id="IPR036277">
    <property type="entry name" value="SMC_hinge_sf"/>
</dbReference>